<evidence type="ECO:0000313" key="3">
    <source>
        <dbReference type="Proteomes" id="UP000198858"/>
    </source>
</evidence>
<dbReference type="AlphaFoldDB" id="A0A1H1KWV4"/>
<dbReference type="Proteomes" id="UP000198858">
    <property type="component" value="Chromosome I"/>
</dbReference>
<keyword evidence="1" id="KW-0472">Membrane</keyword>
<protein>
    <submittedName>
        <fullName evidence="2">Uncharacterized protein</fullName>
    </submittedName>
</protein>
<organism evidence="2 3">
    <name type="scientific">Christiangramia echinicola</name>
    <dbReference type="NCBI Taxonomy" id="279359"/>
    <lineage>
        <taxon>Bacteria</taxon>
        <taxon>Pseudomonadati</taxon>
        <taxon>Bacteroidota</taxon>
        <taxon>Flavobacteriia</taxon>
        <taxon>Flavobacteriales</taxon>
        <taxon>Flavobacteriaceae</taxon>
        <taxon>Christiangramia</taxon>
    </lineage>
</organism>
<keyword evidence="3" id="KW-1185">Reference proteome</keyword>
<gene>
    <name evidence="2" type="ORF">SAMN04488552_0264</name>
</gene>
<feature type="transmembrane region" description="Helical" evidence="1">
    <location>
        <begin position="12"/>
        <end position="29"/>
    </location>
</feature>
<evidence type="ECO:0000256" key="1">
    <source>
        <dbReference type="SAM" id="Phobius"/>
    </source>
</evidence>
<keyword evidence="1" id="KW-0812">Transmembrane</keyword>
<accession>A0A1H1KWV4</accession>
<keyword evidence="1" id="KW-1133">Transmembrane helix</keyword>
<dbReference type="EMBL" id="LT629745">
    <property type="protein sequence ID" value="SDR66265.1"/>
    <property type="molecule type" value="Genomic_DNA"/>
</dbReference>
<dbReference type="RefSeq" id="WP_157717344.1">
    <property type="nucleotide sequence ID" value="NZ_LT629745.1"/>
</dbReference>
<proteinExistence type="predicted"/>
<reference evidence="2 3" key="1">
    <citation type="submission" date="2016-10" db="EMBL/GenBank/DDBJ databases">
        <authorList>
            <person name="Varghese N."/>
            <person name="Submissions S."/>
        </authorList>
    </citation>
    <scope>NUCLEOTIDE SEQUENCE [LARGE SCALE GENOMIC DNA]</scope>
    <source>
        <strain evidence="2 3">Mar_2010_102</strain>
    </source>
</reference>
<name>A0A1H1KWV4_9FLAO</name>
<sequence>MKFNFTARDFKFFILGVFTMLLFVIIYDWDQFEKGLKGYSPNDTAKIENIK</sequence>
<evidence type="ECO:0000313" key="2">
    <source>
        <dbReference type="EMBL" id="SDR66265.1"/>
    </source>
</evidence>